<protein>
    <submittedName>
        <fullName evidence="3">Uncharacterized protein</fullName>
    </submittedName>
</protein>
<evidence type="ECO:0000256" key="2">
    <source>
        <dbReference type="ARBA" id="ARBA00023186"/>
    </source>
</evidence>
<dbReference type="SUPFAM" id="SSF48592">
    <property type="entry name" value="GroEL equatorial domain-like"/>
    <property type="match status" value="1"/>
</dbReference>
<comment type="similarity">
    <text evidence="1">Belongs to the chaperonin (HSP60) family.</text>
</comment>
<dbReference type="Proteomes" id="UP001428341">
    <property type="component" value="Unassembled WGS sequence"/>
</dbReference>
<dbReference type="AlphaFoldDB" id="A0AAP0M1N1"/>
<dbReference type="Pfam" id="PF00118">
    <property type="entry name" value="Cpn60_TCP1"/>
    <property type="match status" value="1"/>
</dbReference>
<dbReference type="InterPro" id="IPR001844">
    <property type="entry name" value="Cpn60/GroEL"/>
</dbReference>
<reference evidence="3 4" key="1">
    <citation type="submission" date="2024-05" db="EMBL/GenBank/DDBJ databases">
        <title>Haplotype-resolved chromosome-level genome assembly of Huyou (Citrus changshanensis).</title>
        <authorList>
            <person name="Miao C."/>
            <person name="Chen W."/>
            <person name="Wu Y."/>
            <person name="Wang L."/>
            <person name="Zhao S."/>
            <person name="Grierson D."/>
            <person name="Xu C."/>
            <person name="Chen K."/>
        </authorList>
    </citation>
    <scope>NUCLEOTIDE SEQUENCE [LARGE SCALE GENOMIC DNA]</scope>
    <source>
        <strain evidence="3">01-14</strain>
        <tissue evidence="3">Leaf</tissue>
    </source>
</reference>
<dbReference type="GO" id="GO:0042026">
    <property type="term" value="P:protein refolding"/>
    <property type="evidence" value="ECO:0007669"/>
    <property type="project" value="InterPro"/>
</dbReference>
<evidence type="ECO:0000313" key="3">
    <source>
        <dbReference type="EMBL" id="KAK9188039.1"/>
    </source>
</evidence>
<accession>A0AAP0M1N1</accession>
<dbReference type="Gene3D" id="1.10.560.10">
    <property type="entry name" value="GroEL-like equatorial domain"/>
    <property type="match status" value="1"/>
</dbReference>
<dbReference type="InterPro" id="IPR027413">
    <property type="entry name" value="GROEL-like_equatorial_sf"/>
</dbReference>
<dbReference type="InterPro" id="IPR027410">
    <property type="entry name" value="TCP-1-like_intermed_sf"/>
</dbReference>
<sequence>MGMPMTDVTVEKHISVHSRQRLVGGSSKADVRKKKKIVTNALNAAKAAMEEGILPGGSGISLLHASKELDKLEITNSSQKIGVQIIQNALKMPVHAIPSSAGVAGSFVGKLLAQENHDLACDATTEGEYVDMIDSGIVEPLKVISTAFLEAARSCASVTELEGSSSSGRKSITRKPLPPLFLLSHCRCSVSAVTAAAPTLSSYCCSVFALPDLSLAHPLYGGGNRTTDFRAAAADVIQVRAAATFFKFELLLLSSSSSTETVLRGVGDARKTAN</sequence>
<keyword evidence="4" id="KW-1185">Reference proteome</keyword>
<dbReference type="Gene3D" id="3.30.260.10">
    <property type="entry name" value="TCP-1-like chaperonin intermediate domain"/>
    <property type="match status" value="1"/>
</dbReference>
<gene>
    <name evidence="3" type="ORF">WN944_019438</name>
</gene>
<dbReference type="GO" id="GO:0005524">
    <property type="term" value="F:ATP binding"/>
    <property type="evidence" value="ECO:0007669"/>
    <property type="project" value="InterPro"/>
</dbReference>
<dbReference type="EMBL" id="JBCGBO010000007">
    <property type="protein sequence ID" value="KAK9188039.1"/>
    <property type="molecule type" value="Genomic_DNA"/>
</dbReference>
<dbReference type="GO" id="GO:0140662">
    <property type="term" value="F:ATP-dependent protein folding chaperone"/>
    <property type="evidence" value="ECO:0007669"/>
    <property type="project" value="InterPro"/>
</dbReference>
<keyword evidence="2" id="KW-0143">Chaperone</keyword>
<dbReference type="PANTHER" id="PTHR45633">
    <property type="entry name" value="60 KDA HEAT SHOCK PROTEIN, MITOCHONDRIAL"/>
    <property type="match status" value="1"/>
</dbReference>
<dbReference type="InterPro" id="IPR002423">
    <property type="entry name" value="Cpn60/GroEL/TCP-1"/>
</dbReference>
<proteinExistence type="inferred from homology"/>
<name>A0AAP0M1N1_9ROSI</name>
<evidence type="ECO:0000313" key="4">
    <source>
        <dbReference type="Proteomes" id="UP001428341"/>
    </source>
</evidence>
<comment type="caution">
    <text evidence="3">The sequence shown here is derived from an EMBL/GenBank/DDBJ whole genome shotgun (WGS) entry which is preliminary data.</text>
</comment>
<evidence type="ECO:0000256" key="1">
    <source>
        <dbReference type="ARBA" id="ARBA00006607"/>
    </source>
</evidence>
<organism evidence="3 4">
    <name type="scientific">Citrus x changshan-huyou</name>
    <dbReference type="NCBI Taxonomy" id="2935761"/>
    <lineage>
        <taxon>Eukaryota</taxon>
        <taxon>Viridiplantae</taxon>
        <taxon>Streptophyta</taxon>
        <taxon>Embryophyta</taxon>
        <taxon>Tracheophyta</taxon>
        <taxon>Spermatophyta</taxon>
        <taxon>Magnoliopsida</taxon>
        <taxon>eudicotyledons</taxon>
        <taxon>Gunneridae</taxon>
        <taxon>Pentapetalae</taxon>
        <taxon>rosids</taxon>
        <taxon>malvids</taxon>
        <taxon>Sapindales</taxon>
        <taxon>Rutaceae</taxon>
        <taxon>Aurantioideae</taxon>
        <taxon>Citrus</taxon>
    </lineage>
</organism>